<comment type="caution">
    <text evidence="5">The sequence shown here is derived from an EMBL/GenBank/DDBJ whole genome shotgun (WGS) entry which is preliminary data.</text>
</comment>
<dbReference type="SUPFAM" id="SSF53850">
    <property type="entry name" value="Periplasmic binding protein-like II"/>
    <property type="match status" value="1"/>
</dbReference>
<evidence type="ECO:0000256" key="1">
    <source>
        <dbReference type="ARBA" id="ARBA00004418"/>
    </source>
</evidence>
<keyword evidence="4" id="KW-0732">Signal</keyword>
<dbReference type="Pfam" id="PF13416">
    <property type="entry name" value="SBP_bac_8"/>
    <property type="match status" value="1"/>
</dbReference>
<keyword evidence="6" id="KW-1185">Reference proteome</keyword>
<sequence>MAQFNRRDILLAGGAAVLSTDALSQATWTPQVEKGAKLRVMRWKRFVAGDEELWLANTKKFAEQFKVEVRVDSESFEDIRPKAAVAANVGSGPDIILGWYDDAHLYPDKLVSLTDVAEYLGRKYGGWYPVCRDYGMRGKDWIGLPIGANGGAMVYRKSHMKAAGFDSFPATTADYLKFAQAMHAKGTPVGHALGHASGDATTWCYWIVWGFGGQMVDGKGNVVINSPETIAALEYVKQLYATFPPGTLSWLDPSNNKAFLDGQISCTNNAISVYYVAKNSPDEKLKLMADDIDHANWPLGPTGKGSELHQITQGMVFKYSKYPKAAKEYLRFMMEQEQYVPWQTASLGYVMQPLKAYENSPIWTQEPKAAAFRHGLSRMRHHGYAGQLGYASAGAIADFIVVDMVAEAASGSKTPKEAAERAAARAARYYKV</sequence>
<dbReference type="InterPro" id="IPR006059">
    <property type="entry name" value="SBP"/>
</dbReference>
<dbReference type="PANTHER" id="PTHR43649:SF34">
    <property type="entry name" value="ABC TRANSPORTER PERIPLASMIC-BINDING PROTEIN YCJN-RELATED"/>
    <property type="match status" value="1"/>
</dbReference>
<name>A0ABX2EMA6_9BURK</name>
<gene>
    <name evidence="5" type="ORF">HLB44_22170</name>
</gene>
<keyword evidence="3" id="KW-0813">Transport</keyword>
<dbReference type="Proteomes" id="UP000737171">
    <property type="component" value="Unassembled WGS sequence"/>
</dbReference>
<evidence type="ECO:0000256" key="2">
    <source>
        <dbReference type="ARBA" id="ARBA00008520"/>
    </source>
</evidence>
<evidence type="ECO:0000313" key="5">
    <source>
        <dbReference type="EMBL" id="NRF69715.1"/>
    </source>
</evidence>
<dbReference type="Gene3D" id="3.40.190.10">
    <property type="entry name" value="Periplasmic binding protein-like II"/>
    <property type="match status" value="1"/>
</dbReference>
<comment type="subcellular location">
    <subcellularLocation>
        <location evidence="1">Periplasm</location>
    </subcellularLocation>
</comment>
<reference evidence="5 6" key="1">
    <citation type="submission" date="2020-05" db="EMBL/GenBank/DDBJ databases">
        <title>Aquincola sp. isolate from soil.</title>
        <authorList>
            <person name="Han J."/>
            <person name="Kim D.-U."/>
        </authorList>
    </citation>
    <scope>NUCLEOTIDE SEQUENCE [LARGE SCALE GENOMIC DNA]</scope>
    <source>
        <strain evidence="5 6">S2</strain>
    </source>
</reference>
<dbReference type="EMBL" id="JABRWJ010000007">
    <property type="protein sequence ID" value="NRF69715.1"/>
    <property type="molecule type" value="Genomic_DNA"/>
</dbReference>
<evidence type="ECO:0000313" key="6">
    <source>
        <dbReference type="Proteomes" id="UP000737171"/>
    </source>
</evidence>
<evidence type="ECO:0000256" key="3">
    <source>
        <dbReference type="ARBA" id="ARBA00022448"/>
    </source>
</evidence>
<protein>
    <submittedName>
        <fullName evidence="5">Extracellular solute-binding protein</fullName>
    </submittedName>
</protein>
<organism evidence="5 6">
    <name type="scientific">Pseudaquabacterium terrae</name>
    <dbReference type="NCBI Taxonomy" id="2732868"/>
    <lineage>
        <taxon>Bacteria</taxon>
        <taxon>Pseudomonadati</taxon>
        <taxon>Pseudomonadota</taxon>
        <taxon>Betaproteobacteria</taxon>
        <taxon>Burkholderiales</taxon>
        <taxon>Sphaerotilaceae</taxon>
        <taxon>Pseudaquabacterium</taxon>
    </lineage>
</organism>
<comment type="similarity">
    <text evidence="2">Belongs to the bacterial solute-binding protein 1 family.</text>
</comment>
<proteinExistence type="inferred from homology"/>
<dbReference type="RefSeq" id="WP_173127215.1">
    <property type="nucleotide sequence ID" value="NZ_JABRWJ010000007.1"/>
</dbReference>
<accession>A0ABX2EMA6</accession>
<dbReference type="InterPro" id="IPR050490">
    <property type="entry name" value="Bact_solute-bd_prot1"/>
</dbReference>
<evidence type="ECO:0000256" key="4">
    <source>
        <dbReference type="ARBA" id="ARBA00022729"/>
    </source>
</evidence>
<dbReference type="PANTHER" id="PTHR43649">
    <property type="entry name" value="ARABINOSE-BINDING PROTEIN-RELATED"/>
    <property type="match status" value="1"/>
</dbReference>